<comment type="caution">
    <text evidence="6">The sequence shown here is derived from an EMBL/GenBank/DDBJ whole genome shotgun (WGS) entry which is preliminary data.</text>
</comment>
<dbReference type="PANTHER" id="PTHR36108:SF13">
    <property type="entry name" value="COLOSSIN-B-RELATED"/>
    <property type="match status" value="1"/>
</dbReference>
<dbReference type="Proteomes" id="UP000240400">
    <property type="component" value="Unassembled WGS sequence"/>
</dbReference>
<feature type="domain" description="SD-repeat containing protein B" evidence="5">
    <location>
        <begin position="109"/>
        <end position="211"/>
    </location>
</feature>
<gene>
    <name evidence="6" type="ORF">BUZ61_15080</name>
</gene>
<proteinExistence type="inferred from homology"/>
<evidence type="ECO:0000313" key="7">
    <source>
        <dbReference type="Proteomes" id="UP000240400"/>
    </source>
</evidence>
<feature type="domain" description="SD-repeat containing protein B" evidence="5">
    <location>
        <begin position="1"/>
        <end position="84"/>
    </location>
</feature>
<comment type="similarity">
    <text evidence="2">Belongs to the serine-aspartate repeat-containing protein (SDr) family.</text>
</comment>
<organism evidence="6 7">
    <name type="scientific">Staphylococcus nepalensis</name>
    <dbReference type="NCBI Taxonomy" id="214473"/>
    <lineage>
        <taxon>Bacteria</taxon>
        <taxon>Bacillati</taxon>
        <taxon>Bacillota</taxon>
        <taxon>Bacilli</taxon>
        <taxon>Bacillales</taxon>
        <taxon>Staphylococcaceae</taxon>
        <taxon>Staphylococcus</taxon>
    </lineage>
</organism>
<name>A0A2T4S6C5_9STAP</name>
<evidence type="ECO:0000256" key="3">
    <source>
        <dbReference type="ARBA" id="ARBA00022525"/>
    </source>
</evidence>
<keyword evidence="3" id="KW-0964">Secreted</keyword>
<dbReference type="SUPFAM" id="SSF117074">
    <property type="entry name" value="Hypothetical protein PA1324"/>
    <property type="match status" value="2"/>
</dbReference>
<sequence length="214" mass="23436">NKDGIQNLNEVGIAGVTVTLTKPDGTKVTTVTDEKGKYKFTDLENGEYQVDFETPEGYKSTLIEQGNSRALDSEGTSATVKIHTSDDYTIDSRFYKPTVEPTPVPATYNLGDYVWEDSNKDGIQNSNEVGIAGVTVTLTKPDGTKVTTVTDEKGKYKFTDLENGEYQVDFETPKGYKSTLIEQGDSRSLDSEGTSATVKINNADDFTIDSGFYK</sequence>
<dbReference type="InterPro" id="IPR013783">
    <property type="entry name" value="Ig-like_fold"/>
</dbReference>
<evidence type="ECO:0000256" key="1">
    <source>
        <dbReference type="ARBA" id="ARBA00004613"/>
    </source>
</evidence>
<feature type="non-terminal residue" evidence="6">
    <location>
        <position position="214"/>
    </location>
</feature>
<evidence type="ECO:0000256" key="2">
    <source>
        <dbReference type="ARBA" id="ARBA00007257"/>
    </source>
</evidence>
<dbReference type="GO" id="GO:0005576">
    <property type="term" value="C:extracellular region"/>
    <property type="evidence" value="ECO:0007669"/>
    <property type="project" value="UniProtKB-SubCell"/>
</dbReference>
<accession>A0A2T4S6C5</accession>
<keyword evidence="4" id="KW-0732">Signal</keyword>
<dbReference type="InterPro" id="IPR033764">
    <property type="entry name" value="Sdr_B"/>
</dbReference>
<comment type="subcellular location">
    <subcellularLocation>
        <location evidence="1">Secreted</location>
    </subcellularLocation>
</comment>
<protein>
    <recommendedName>
        <fullName evidence="5">SD-repeat containing protein B domain-containing protein</fullName>
    </recommendedName>
</protein>
<dbReference type="PANTHER" id="PTHR36108">
    <property type="entry name" value="COLOSSIN-B-RELATED"/>
    <property type="match status" value="1"/>
</dbReference>
<feature type="non-terminal residue" evidence="6">
    <location>
        <position position="1"/>
    </location>
</feature>
<evidence type="ECO:0000259" key="5">
    <source>
        <dbReference type="Pfam" id="PF17210"/>
    </source>
</evidence>
<reference evidence="6 7" key="1">
    <citation type="journal article" date="2016" name="Front. Microbiol.">
        <title>Comprehensive Phylogenetic Analysis of Bovine Non-aureus Staphylococci Species Based on Whole-Genome Sequencing.</title>
        <authorList>
            <person name="Naushad S."/>
            <person name="Barkema H.W."/>
            <person name="Luby C."/>
            <person name="Condas L.A."/>
            <person name="Nobrega D.B."/>
            <person name="Carson D.A."/>
            <person name="De Buck J."/>
        </authorList>
    </citation>
    <scope>NUCLEOTIDE SEQUENCE [LARGE SCALE GENOMIC DNA]</scope>
    <source>
        <strain evidence="6 7">SNUC 4337</strain>
    </source>
</reference>
<dbReference type="EMBL" id="PZHR01000419">
    <property type="protein sequence ID" value="PTK50695.1"/>
    <property type="molecule type" value="Genomic_DNA"/>
</dbReference>
<evidence type="ECO:0000313" key="6">
    <source>
        <dbReference type="EMBL" id="PTK50695.1"/>
    </source>
</evidence>
<dbReference type="RefSeq" id="WP_199194524.1">
    <property type="nucleotide sequence ID" value="NZ_PZHR01000419.1"/>
</dbReference>
<dbReference type="Pfam" id="PF17210">
    <property type="entry name" value="SdrD_B"/>
    <property type="match status" value="2"/>
</dbReference>
<evidence type="ECO:0000256" key="4">
    <source>
        <dbReference type="ARBA" id="ARBA00022729"/>
    </source>
</evidence>
<dbReference type="AlphaFoldDB" id="A0A2T4S6C5"/>
<dbReference type="Gene3D" id="2.60.40.10">
    <property type="entry name" value="Immunoglobulins"/>
    <property type="match status" value="2"/>
</dbReference>